<dbReference type="InterPro" id="IPR036873">
    <property type="entry name" value="Rhodanese-like_dom_sf"/>
</dbReference>
<gene>
    <name evidence="3" type="ORF">LQ567_11720</name>
</gene>
<dbReference type="SUPFAM" id="SSF52821">
    <property type="entry name" value="Rhodanese/Cell cycle control phosphatase"/>
    <property type="match status" value="1"/>
</dbReference>
<dbReference type="CDD" id="cd00158">
    <property type="entry name" value="RHOD"/>
    <property type="match status" value="1"/>
</dbReference>
<evidence type="ECO:0000313" key="4">
    <source>
        <dbReference type="Proteomes" id="UP001199816"/>
    </source>
</evidence>
<protein>
    <submittedName>
        <fullName evidence="3">Rhodanese-like domain-containing protein</fullName>
    </submittedName>
</protein>
<dbReference type="RefSeq" id="WP_231004696.1">
    <property type="nucleotide sequence ID" value="NZ_JAJNEC010000005.1"/>
</dbReference>
<evidence type="ECO:0000313" key="3">
    <source>
        <dbReference type="EMBL" id="MCD2423433.1"/>
    </source>
</evidence>
<feature type="chain" id="PRO_5047292269" evidence="1">
    <location>
        <begin position="22"/>
        <end position="197"/>
    </location>
</feature>
<proteinExistence type="predicted"/>
<evidence type="ECO:0000259" key="2">
    <source>
        <dbReference type="PROSITE" id="PS50206"/>
    </source>
</evidence>
<feature type="domain" description="Rhodanese" evidence="2">
    <location>
        <begin position="61"/>
        <end position="113"/>
    </location>
</feature>
<evidence type="ECO:0000256" key="1">
    <source>
        <dbReference type="SAM" id="SignalP"/>
    </source>
</evidence>
<feature type="signal peptide" evidence="1">
    <location>
        <begin position="1"/>
        <end position="21"/>
    </location>
</feature>
<dbReference type="Proteomes" id="UP001199816">
    <property type="component" value="Unassembled WGS sequence"/>
</dbReference>
<dbReference type="EMBL" id="JAJNEC010000005">
    <property type="protein sequence ID" value="MCD2423433.1"/>
    <property type="molecule type" value="Genomic_DNA"/>
</dbReference>
<sequence length="197" mass="22085">MKPGRLLLLICPLLISGMLYAQSAVPKAKVDYDAFAQLVKDVKEHRKKRLVSLDAFLKLSKENGVVILDTRSDEMYNRKHIKGALHLNFADFTQANLAKVIPSFDTRVLIYCNNNFDGDQQSFATKAVVPAAALKKSKPITLALNIPTYINLYGYGYRNVYELSELVNISDPRLRFEGTEVPQPELPPAGVTLMSKR</sequence>
<keyword evidence="4" id="KW-1185">Reference proteome</keyword>
<accession>A0ABS8PQS2</accession>
<dbReference type="InterPro" id="IPR001763">
    <property type="entry name" value="Rhodanese-like_dom"/>
</dbReference>
<name>A0ABS8PQS2_9BACT</name>
<dbReference type="PROSITE" id="PS50206">
    <property type="entry name" value="RHODANESE_3"/>
    <property type="match status" value="1"/>
</dbReference>
<reference evidence="3 4" key="1">
    <citation type="submission" date="2021-11" db="EMBL/GenBank/DDBJ databases">
        <title>Genomic of Niabella pedocola.</title>
        <authorList>
            <person name="Wu T."/>
        </authorList>
    </citation>
    <scope>NUCLEOTIDE SEQUENCE [LARGE SCALE GENOMIC DNA]</scope>
    <source>
        <strain evidence="3 4">JCM 31011</strain>
    </source>
</reference>
<organism evidence="3 4">
    <name type="scientific">Niabella pedocola</name>
    <dbReference type="NCBI Taxonomy" id="1752077"/>
    <lineage>
        <taxon>Bacteria</taxon>
        <taxon>Pseudomonadati</taxon>
        <taxon>Bacteroidota</taxon>
        <taxon>Chitinophagia</taxon>
        <taxon>Chitinophagales</taxon>
        <taxon>Chitinophagaceae</taxon>
        <taxon>Niabella</taxon>
    </lineage>
</organism>
<dbReference type="Pfam" id="PF00581">
    <property type="entry name" value="Rhodanese"/>
    <property type="match status" value="1"/>
</dbReference>
<comment type="caution">
    <text evidence="3">The sequence shown here is derived from an EMBL/GenBank/DDBJ whole genome shotgun (WGS) entry which is preliminary data.</text>
</comment>
<dbReference type="Gene3D" id="3.40.250.10">
    <property type="entry name" value="Rhodanese-like domain"/>
    <property type="match status" value="1"/>
</dbReference>
<keyword evidence="1" id="KW-0732">Signal</keyword>